<keyword evidence="5" id="KW-0813">Transport</keyword>
<dbReference type="AlphaFoldDB" id="A0A4U5VMJ0"/>
<keyword evidence="1" id="KW-0393">Immunoglobulin domain</keyword>
<dbReference type="InterPro" id="IPR013106">
    <property type="entry name" value="Ig_V-set"/>
</dbReference>
<dbReference type="PANTHER" id="PTHR14334:SF2">
    <property type="entry name" value="B-CELL ANTIGEN RECEPTOR COMPLEX-ASSOCIATED PROTEIN BETA CHAIN"/>
    <property type="match status" value="1"/>
</dbReference>
<dbReference type="GO" id="GO:0030183">
    <property type="term" value="P:B cell differentiation"/>
    <property type="evidence" value="ECO:0007669"/>
    <property type="project" value="TreeGrafter"/>
</dbReference>
<dbReference type="InterPro" id="IPR003599">
    <property type="entry name" value="Ig_sub"/>
</dbReference>
<proteinExistence type="predicted"/>
<reference evidence="5 6" key="1">
    <citation type="submission" date="2019-01" db="EMBL/GenBank/DDBJ databases">
        <title>Genome Assembly of Collichthys lucidus.</title>
        <authorList>
            <person name="Cai M."/>
            <person name="Xiao S."/>
        </authorList>
    </citation>
    <scope>NUCLEOTIDE SEQUENCE [LARGE SCALE GENOMIC DNA]</scope>
    <source>
        <strain evidence="5">JT15FE1705JMU</strain>
        <tissue evidence="5">Muscle</tissue>
    </source>
</reference>
<dbReference type="InterPro" id="IPR007110">
    <property type="entry name" value="Ig-like_dom"/>
</dbReference>
<keyword evidence="3" id="KW-0812">Transmembrane</keyword>
<dbReference type="SUPFAM" id="SSF48726">
    <property type="entry name" value="Immunoglobulin"/>
    <property type="match status" value="1"/>
</dbReference>
<dbReference type="GO" id="GO:0019815">
    <property type="term" value="C:B cell receptor complex"/>
    <property type="evidence" value="ECO:0007669"/>
    <property type="project" value="TreeGrafter"/>
</dbReference>
<keyword evidence="5" id="KW-0406">Ion transport</keyword>
<accession>A0A4U5VMJ0</accession>
<dbReference type="PANTHER" id="PTHR14334">
    <property type="entry name" value="B-CELL ANTIGEN RECEPTOR COMPLEX-ASSOCIATED PROTEIN"/>
    <property type="match status" value="1"/>
</dbReference>
<feature type="transmembrane region" description="Helical" evidence="3">
    <location>
        <begin position="173"/>
        <end position="192"/>
    </location>
</feature>
<keyword evidence="5" id="KW-0407">Ion channel</keyword>
<evidence type="ECO:0000256" key="1">
    <source>
        <dbReference type="ARBA" id="ARBA00023319"/>
    </source>
</evidence>
<name>A0A4U5VMJ0_COLLU</name>
<dbReference type="GO" id="GO:0050853">
    <property type="term" value="P:B cell receptor signaling pathway"/>
    <property type="evidence" value="ECO:0007669"/>
    <property type="project" value="TreeGrafter"/>
</dbReference>
<evidence type="ECO:0000313" key="5">
    <source>
        <dbReference type="EMBL" id="TKS89519.1"/>
    </source>
</evidence>
<sequence length="246" mass="27306">MGRKDEGEDPPEKEGMLAQRMGVLYGSNADLAEEMEQAALETLASQQPPMALNGFIGVTQIPRFYVMKTKRDVILKCWTNKEHRTGKVEWYKSGEYNATTKAQLTNGNRIAFHTTHCKNKIQSGTLVIRNLQTEDRGVYFCRINGTWGPGTHLQVYRAFNPKNAAYRTKMKDGLMILQALLLAVFIGAVLLGKRTLMSHDSRRQSASSLPSHARHLASDSSADWPLLSSGPRNLNASPSGPESDLT</sequence>
<dbReference type="InterPro" id="IPR036179">
    <property type="entry name" value="Ig-like_dom_sf"/>
</dbReference>
<feature type="compositionally biased region" description="Polar residues" evidence="2">
    <location>
        <begin position="230"/>
        <end position="246"/>
    </location>
</feature>
<dbReference type="STRING" id="240159.A0A4U5VMJ0"/>
<evidence type="ECO:0000256" key="2">
    <source>
        <dbReference type="SAM" id="MobiDB-lite"/>
    </source>
</evidence>
<keyword evidence="6" id="KW-1185">Reference proteome</keyword>
<feature type="domain" description="Ig-like" evidence="4">
    <location>
        <begin position="48"/>
        <end position="144"/>
    </location>
</feature>
<feature type="region of interest" description="Disordered" evidence="2">
    <location>
        <begin position="202"/>
        <end position="246"/>
    </location>
</feature>
<protein>
    <submittedName>
        <fullName evidence="5">Sodium channel protein type 4 subunit alpha A</fullName>
    </submittedName>
</protein>
<evidence type="ECO:0000256" key="3">
    <source>
        <dbReference type="SAM" id="Phobius"/>
    </source>
</evidence>
<dbReference type="CDD" id="cd00099">
    <property type="entry name" value="IgV"/>
    <property type="match status" value="1"/>
</dbReference>
<organism evidence="5 6">
    <name type="scientific">Collichthys lucidus</name>
    <name type="common">Big head croaker</name>
    <name type="synonym">Sciaena lucida</name>
    <dbReference type="NCBI Taxonomy" id="240159"/>
    <lineage>
        <taxon>Eukaryota</taxon>
        <taxon>Metazoa</taxon>
        <taxon>Chordata</taxon>
        <taxon>Craniata</taxon>
        <taxon>Vertebrata</taxon>
        <taxon>Euteleostomi</taxon>
        <taxon>Actinopterygii</taxon>
        <taxon>Neopterygii</taxon>
        <taxon>Teleostei</taxon>
        <taxon>Neoteleostei</taxon>
        <taxon>Acanthomorphata</taxon>
        <taxon>Eupercaria</taxon>
        <taxon>Sciaenidae</taxon>
        <taxon>Collichthys</taxon>
    </lineage>
</organism>
<evidence type="ECO:0000259" key="4">
    <source>
        <dbReference type="PROSITE" id="PS50835"/>
    </source>
</evidence>
<dbReference type="PROSITE" id="PS50835">
    <property type="entry name" value="IG_LIKE"/>
    <property type="match status" value="1"/>
</dbReference>
<keyword evidence="3" id="KW-1133">Transmembrane helix</keyword>
<gene>
    <name evidence="5" type="ORF">D9C73_023644</name>
</gene>
<dbReference type="GO" id="GO:0009897">
    <property type="term" value="C:external side of plasma membrane"/>
    <property type="evidence" value="ECO:0007669"/>
    <property type="project" value="TreeGrafter"/>
</dbReference>
<dbReference type="InterPro" id="IPR013783">
    <property type="entry name" value="Ig-like_fold"/>
</dbReference>
<evidence type="ECO:0000313" key="6">
    <source>
        <dbReference type="Proteomes" id="UP000298787"/>
    </source>
</evidence>
<dbReference type="GO" id="GO:0034220">
    <property type="term" value="P:monoatomic ion transmembrane transport"/>
    <property type="evidence" value="ECO:0007669"/>
    <property type="project" value="UniProtKB-KW"/>
</dbReference>
<dbReference type="Proteomes" id="UP000298787">
    <property type="component" value="Chromosome 21"/>
</dbReference>
<dbReference type="EMBL" id="CM014098">
    <property type="protein sequence ID" value="TKS89519.1"/>
    <property type="molecule type" value="Genomic_DNA"/>
</dbReference>
<dbReference type="Gene3D" id="2.60.40.10">
    <property type="entry name" value="Immunoglobulins"/>
    <property type="match status" value="1"/>
</dbReference>
<dbReference type="SMART" id="SM00409">
    <property type="entry name" value="IG"/>
    <property type="match status" value="1"/>
</dbReference>
<keyword evidence="3" id="KW-0472">Membrane</keyword>
<dbReference type="Pfam" id="PF07686">
    <property type="entry name" value="V-set"/>
    <property type="match status" value="1"/>
</dbReference>